<dbReference type="AlphaFoldDB" id="A0AA41XCW2"/>
<dbReference type="PANTHER" id="PTHR11365:SF23">
    <property type="entry name" value="HYPOTHETICAL 5-OXOPROLINASE (EUROFUNG)-RELATED"/>
    <property type="match status" value="1"/>
</dbReference>
<keyword evidence="3" id="KW-1185">Reference proteome</keyword>
<comment type="caution">
    <text evidence="2">The sequence shown here is derived from an EMBL/GenBank/DDBJ whole genome shotgun (WGS) entry which is preliminary data.</text>
</comment>
<name>A0AA41XCW2_9MICO</name>
<dbReference type="EMBL" id="JANLCK010000003">
    <property type="protein sequence ID" value="MCS5725862.1"/>
    <property type="molecule type" value="Genomic_DNA"/>
</dbReference>
<feature type="domain" description="Hydantoinase B/oxoprolinase" evidence="1">
    <location>
        <begin position="4"/>
        <end position="529"/>
    </location>
</feature>
<dbReference type="InterPro" id="IPR045079">
    <property type="entry name" value="Oxoprolinase-like"/>
</dbReference>
<dbReference type="GO" id="GO:0006749">
    <property type="term" value="P:glutathione metabolic process"/>
    <property type="evidence" value="ECO:0007669"/>
    <property type="project" value="TreeGrafter"/>
</dbReference>
<dbReference type="PANTHER" id="PTHR11365">
    <property type="entry name" value="5-OXOPROLINASE RELATED"/>
    <property type="match status" value="1"/>
</dbReference>
<dbReference type="GO" id="GO:0005829">
    <property type="term" value="C:cytosol"/>
    <property type="evidence" value="ECO:0007669"/>
    <property type="project" value="TreeGrafter"/>
</dbReference>
<organism evidence="2 3">
    <name type="scientific">Herbiconiux oxytropis</name>
    <dbReference type="NCBI Taxonomy" id="2970915"/>
    <lineage>
        <taxon>Bacteria</taxon>
        <taxon>Bacillati</taxon>
        <taxon>Actinomycetota</taxon>
        <taxon>Actinomycetes</taxon>
        <taxon>Micrococcales</taxon>
        <taxon>Microbacteriaceae</taxon>
        <taxon>Herbiconiux</taxon>
    </lineage>
</organism>
<dbReference type="GO" id="GO:0017168">
    <property type="term" value="F:5-oxoprolinase (ATP-hydrolyzing) activity"/>
    <property type="evidence" value="ECO:0007669"/>
    <property type="project" value="TreeGrafter"/>
</dbReference>
<evidence type="ECO:0000259" key="1">
    <source>
        <dbReference type="Pfam" id="PF02538"/>
    </source>
</evidence>
<protein>
    <submittedName>
        <fullName evidence="2">Hydantoinase B/oxoprolinase family protein</fullName>
    </submittedName>
</protein>
<evidence type="ECO:0000313" key="2">
    <source>
        <dbReference type="EMBL" id="MCS5725862.1"/>
    </source>
</evidence>
<evidence type="ECO:0000313" key="3">
    <source>
        <dbReference type="Proteomes" id="UP001165587"/>
    </source>
</evidence>
<reference evidence="2" key="1">
    <citation type="submission" date="2022-08" db="EMBL/GenBank/DDBJ databases">
        <authorList>
            <person name="Deng Y."/>
            <person name="Han X.-F."/>
            <person name="Zhang Y.-Q."/>
        </authorList>
    </citation>
    <scope>NUCLEOTIDE SEQUENCE</scope>
    <source>
        <strain evidence="2">CPCC 203407</strain>
    </source>
</reference>
<gene>
    <name evidence="2" type="ORF">N1028_08120</name>
</gene>
<dbReference type="InterPro" id="IPR003692">
    <property type="entry name" value="Hydantoinase_B"/>
</dbReference>
<dbReference type="Proteomes" id="UP001165587">
    <property type="component" value="Unassembled WGS sequence"/>
</dbReference>
<dbReference type="RefSeq" id="WP_259526448.1">
    <property type="nucleotide sequence ID" value="NZ_JANLCK010000003.1"/>
</dbReference>
<proteinExistence type="predicted"/>
<dbReference type="Pfam" id="PF02538">
    <property type="entry name" value="Hydantoinase_B"/>
    <property type="match status" value="1"/>
</dbReference>
<accession>A0AA41XCW2</accession>
<sequence>MTLDGATIEVVRSYLLAAAEEMRTTLIRTAFNPVIYEVLDFGISLYDEKLELIAEAPGLTFFLGANDFSLQKGVEYVGAENLFPGDIVMLNYPYWNAAHAYDATLFAPVFLPDEAHPDADGTLVGYVCVRAHWMDLGAKDPGYVLDSTDVHQEGMLFPGTKVFSRGKAVHDIHELIRFNSRMPDVVLGDLHAQVSAIRTGERRLIEIMQKFGKPAVDEAVTVIKAHSEQSTIDALAALPQGSWTAVDWMDDDGISDDPIRMQVTVTIADGTFTVDFAGSSPATKGPVNMPLGATIALCKVVLKNLTSPEQPSNAGTTVPLRVLAEPGTLFHAVYPAPTFTLWTGIVALELVYKALAQGMPDRLAASSGGDVPGFMMVGDHPDTGEFFAISNNDPVGWGGTPEHDGLDATIHLSESTVRSTPLEVLEARSGMIFERLEIRTDSGGAGRHRGGAGLQRDIRFVSPGEFLSVIKKTKTAPWALEGGLEPKPNQVVVFPGTEREARVSTKRVPVQPGDLIRLLTAGGGGHGDPADRDPALVRRDVSEGYVSREAAASVYGVEIDE</sequence>